<dbReference type="EnsemblMetazoa" id="XM_016912135">
    <property type="protein sequence ID" value="XP_016767624"/>
    <property type="gene ID" value="LOC724258"/>
</dbReference>
<evidence type="ECO:0000256" key="1">
    <source>
        <dbReference type="SAM" id="MobiDB-lite"/>
    </source>
</evidence>
<evidence type="ECO:0000313" key="2">
    <source>
        <dbReference type="EnsemblMetazoa" id="XP_016767624"/>
    </source>
</evidence>
<reference evidence="4" key="2">
    <citation type="submission" date="2025-04" db="UniProtKB">
        <authorList>
            <consortium name="RefSeq"/>
        </authorList>
    </citation>
    <scope>IDENTIFICATION</scope>
    <source>
        <strain evidence="4">DH4</strain>
        <tissue evidence="4">Whole body</tissue>
    </source>
</reference>
<dbReference type="KEGG" id="ame:724258"/>
<accession>A0A8B7KJ66</accession>
<evidence type="ECO:0000313" key="4">
    <source>
        <dbReference type="RefSeq" id="XP_016767624.2"/>
    </source>
</evidence>
<gene>
    <name evidence="4" type="primary">LOC724258</name>
</gene>
<organism evidence="2">
    <name type="scientific">Apis mellifera</name>
    <name type="common">Honeybee</name>
    <dbReference type="NCBI Taxonomy" id="7460"/>
    <lineage>
        <taxon>Eukaryota</taxon>
        <taxon>Metazoa</taxon>
        <taxon>Ecdysozoa</taxon>
        <taxon>Arthropoda</taxon>
        <taxon>Hexapoda</taxon>
        <taxon>Insecta</taxon>
        <taxon>Pterygota</taxon>
        <taxon>Neoptera</taxon>
        <taxon>Endopterygota</taxon>
        <taxon>Hymenoptera</taxon>
        <taxon>Apocrita</taxon>
        <taxon>Aculeata</taxon>
        <taxon>Apoidea</taxon>
        <taxon>Anthophila</taxon>
        <taxon>Apidae</taxon>
        <taxon>Apis</taxon>
    </lineage>
</organism>
<feature type="compositionally biased region" description="Basic and acidic residues" evidence="1">
    <location>
        <begin position="289"/>
        <end position="316"/>
    </location>
</feature>
<name>A0A7M7IEY6_APIME</name>
<feature type="region of interest" description="Disordered" evidence="1">
    <location>
        <begin position="268"/>
        <end position="329"/>
    </location>
</feature>
<proteinExistence type="predicted"/>
<dbReference type="AlphaFoldDB" id="A0A7M7IEY6"/>
<accession>A0A7M7IEY6</accession>
<dbReference type="OrthoDB" id="7689485at2759"/>
<sequence length="348" mass="40387">MASFKPKFQISGVKFIKSHYSQENYNPSILLRSPASIGANVNARSFWFWKKKSVEYGSGNCGLRAPPSVDLVCKGCESKCIEFEEMKRKRKFFTFKKRPEPKKKPDNCEEEEEKPAEEKYTLWETIFGPNPKRFWPDPCTCKLALREKRNRRICDPRLRDSRYELTSGDVFLYTEMIKPYPKGCEEPQPKPPPAYKIPRAALSKMLSSANMTSINRMLINQLNQGKGNANYLEPCRMPYDELRPVEKKRKAFNCLSGVRSKDIVQPMNNDFHSHKVPQQQQQQQQQVAEKPEILKICEQAREKRKASSDSKMKTDSSESGQKLSRIEQLKMQIKQKDMFDYNSCSPAI</sequence>
<keyword evidence="3" id="KW-1185">Reference proteome</keyword>
<reference evidence="2" key="1">
    <citation type="submission" date="2021-01" db="UniProtKB">
        <authorList>
            <consortium name="EnsemblMetazoa"/>
        </authorList>
    </citation>
    <scope>IDENTIFICATION</scope>
    <source>
        <strain evidence="2">DH4</strain>
    </source>
</reference>
<dbReference type="Proteomes" id="UP000005203">
    <property type="component" value="Linkage group LG5"/>
</dbReference>
<protein>
    <submittedName>
        <fullName evidence="4">Uncharacterized protein LOC724258</fullName>
    </submittedName>
</protein>
<dbReference type="GeneID" id="724258"/>
<dbReference type="RefSeq" id="XP_016767624.2">
    <property type="nucleotide sequence ID" value="XM_016912135.2"/>
</dbReference>
<evidence type="ECO:0000313" key="3">
    <source>
        <dbReference type="Proteomes" id="UP000005203"/>
    </source>
</evidence>